<name>A0A9P7YXI1_9HELO</name>
<evidence type="ECO:0000256" key="6">
    <source>
        <dbReference type="SAM" id="Phobius"/>
    </source>
</evidence>
<evidence type="ECO:0000313" key="8">
    <source>
        <dbReference type="Proteomes" id="UP000887226"/>
    </source>
</evidence>
<dbReference type="Proteomes" id="UP000887226">
    <property type="component" value="Unassembled WGS sequence"/>
</dbReference>
<dbReference type="OrthoDB" id="3648309at2759"/>
<evidence type="ECO:0000256" key="1">
    <source>
        <dbReference type="ARBA" id="ARBA00004141"/>
    </source>
</evidence>
<keyword evidence="3 6" id="KW-0812">Transmembrane</keyword>
<feature type="transmembrane region" description="Helical" evidence="6">
    <location>
        <begin position="69"/>
        <end position="91"/>
    </location>
</feature>
<accession>A0A9P7YXI1</accession>
<dbReference type="PANTHER" id="PTHR31123">
    <property type="entry name" value="ACCUMULATION OF DYADS PROTEIN 2-RELATED"/>
    <property type="match status" value="1"/>
</dbReference>
<comment type="similarity">
    <text evidence="2">Belongs to the acetate uptake transporter (AceTr) (TC 2.A.96) family.</text>
</comment>
<evidence type="ECO:0000256" key="3">
    <source>
        <dbReference type="ARBA" id="ARBA00022692"/>
    </source>
</evidence>
<comment type="caution">
    <text evidence="7">The sequence shown here is derived from an EMBL/GenBank/DDBJ whole genome shotgun (WGS) entry which is preliminary data.</text>
</comment>
<dbReference type="AlphaFoldDB" id="A0A9P7YXI1"/>
<dbReference type="InterPro" id="IPR000791">
    <property type="entry name" value="Gpr1/Fun34/SatP-like"/>
</dbReference>
<gene>
    <name evidence="7" type="ORF">BJ878DRAFT_427634</name>
</gene>
<sequence>ELDLGNSFAYTVPGSFGFWAGFSAILTPSFGIVDAYGEGTAQFNNTLKYFVLMWTVLNTSSSSLRLPKLVYIGIFVTVKVVLGLIAGSYFATVDGKYA</sequence>
<feature type="non-terminal residue" evidence="7">
    <location>
        <position position="1"/>
    </location>
</feature>
<keyword evidence="5 6" id="KW-0472">Membrane</keyword>
<reference evidence="7" key="1">
    <citation type="journal article" date="2021" name="IMA Fungus">
        <title>Genomic characterization of three marine fungi, including Emericellopsis atlantica sp. nov. with signatures of a generalist lifestyle and marine biomass degradation.</title>
        <authorList>
            <person name="Hagestad O.C."/>
            <person name="Hou L."/>
            <person name="Andersen J.H."/>
            <person name="Hansen E.H."/>
            <person name="Altermark B."/>
            <person name="Li C."/>
            <person name="Kuhnert E."/>
            <person name="Cox R.J."/>
            <person name="Crous P.W."/>
            <person name="Spatafora J.W."/>
            <person name="Lail K."/>
            <person name="Amirebrahimi M."/>
            <person name="Lipzen A."/>
            <person name="Pangilinan J."/>
            <person name="Andreopoulos W."/>
            <person name="Hayes R.D."/>
            <person name="Ng V."/>
            <person name="Grigoriev I.V."/>
            <person name="Jackson S.A."/>
            <person name="Sutton T.D.S."/>
            <person name="Dobson A.D.W."/>
            <person name="Rama T."/>
        </authorList>
    </citation>
    <scope>NUCLEOTIDE SEQUENCE</scope>
    <source>
        <strain evidence="7">TRa3180A</strain>
    </source>
</reference>
<evidence type="ECO:0000256" key="5">
    <source>
        <dbReference type="ARBA" id="ARBA00023136"/>
    </source>
</evidence>
<proteinExistence type="inferred from homology"/>
<protein>
    <submittedName>
        <fullName evidence="7">Uncharacterized protein</fullName>
    </submittedName>
</protein>
<dbReference type="Pfam" id="PF01184">
    <property type="entry name" value="Gpr1_Fun34_YaaH"/>
    <property type="match status" value="1"/>
</dbReference>
<comment type="subcellular location">
    <subcellularLocation>
        <location evidence="1">Membrane</location>
        <topology evidence="1">Multi-pass membrane protein</topology>
    </subcellularLocation>
</comment>
<evidence type="ECO:0000313" key="7">
    <source>
        <dbReference type="EMBL" id="KAG9241659.1"/>
    </source>
</evidence>
<dbReference type="EMBL" id="MU254175">
    <property type="protein sequence ID" value="KAG9241659.1"/>
    <property type="molecule type" value="Genomic_DNA"/>
</dbReference>
<dbReference type="InterPro" id="IPR051633">
    <property type="entry name" value="AceTr"/>
</dbReference>
<organism evidence="7 8">
    <name type="scientific">Calycina marina</name>
    <dbReference type="NCBI Taxonomy" id="1763456"/>
    <lineage>
        <taxon>Eukaryota</taxon>
        <taxon>Fungi</taxon>
        <taxon>Dikarya</taxon>
        <taxon>Ascomycota</taxon>
        <taxon>Pezizomycotina</taxon>
        <taxon>Leotiomycetes</taxon>
        <taxon>Helotiales</taxon>
        <taxon>Pezizellaceae</taxon>
        <taxon>Calycina</taxon>
    </lineage>
</organism>
<keyword evidence="8" id="KW-1185">Reference proteome</keyword>
<dbReference type="GO" id="GO:0005886">
    <property type="term" value="C:plasma membrane"/>
    <property type="evidence" value="ECO:0007669"/>
    <property type="project" value="TreeGrafter"/>
</dbReference>
<dbReference type="PANTHER" id="PTHR31123:SF7">
    <property type="entry name" value="MARVEL DOMAIN-CONTAINING PROTEIN"/>
    <property type="match status" value="1"/>
</dbReference>
<keyword evidence="4 6" id="KW-1133">Transmembrane helix</keyword>
<evidence type="ECO:0000256" key="4">
    <source>
        <dbReference type="ARBA" id="ARBA00022989"/>
    </source>
</evidence>
<dbReference type="GO" id="GO:0015123">
    <property type="term" value="F:acetate transmembrane transporter activity"/>
    <property type="evidence" value="ECO:0007669"/>
    <property type="project" value="TreeGrafter"/>
</dbReference>
<evidence type="ECO:0000256" key="2">
    <source>
        <dbReference type="ARBA" id="ARBA00005587"/>
    </source>
</evidence>